<reference evidence="1 2" key="1">
    <citation type="submission" date="2017-12" db="EMBL/GenBank/DDBJ databases">
        <title>Population genomics insights into the ecological differentiation and adaptive evolution in streptomycetes.</title>
        <authorList>
            <person name="Li Y."/>
            <person name="Huang Y."/>
        </authorList>
    </citation>
    <scope>NUCLEOTIDE SEQUENCE [LARGE SCALE GENOMIC DNA]</scope>
    <source>
        <strain evidence="1 2">NBRC 100770</strain>
    </source>
</reference>
<accession>A0A126XX32</accession>
<dbReference type="InterPro" id="IPR051448">
    <property type="entry name" value="CdaR-like_regulators"/>
</dbReference>
<evidence type="ECO:0000313" key="1">
    <source>
        <dbReference type="EMBL" id="RZE30346.1"/>
    </source>
</evidence>
<dbReference type="AlphaFoldDB" id="A0A126XX32"/>
<dbReference type="PANTHER" id="PTHR33744:SF1">
    <property type="entry name" value="DNA-BINDING TRANSCRIPTIONAL ACTIVATOR ADER"/>
    <property type="match status" value="1"/>
</dbReference>
<dbReference type="Pfam" id="PF01590">
    <property type="entry name" value="GAF"/>
    <property type="match status" value="1"/>
</dbReference>
<dbReference type="InterPro" id="IPR003018">
    <property type="entry name" value="GAF"/>
</dbReference>
<comment type="caution">
    <text evidence="1">The sequence shown here is derived from an EMBL/GenBank/DDBJ whole genome shotgun (WGS) entry which is preliminary data.</text>
</comment>
<dbReference type="EMBL" id="PKLL01000001">
    <property type="protein sequence ID" value="RZE30346.1"/>
    <property type="molecule type" value="Genomic_DNA"/>
</dbReference>
<dbReference type="Gene3D" id="3.30.450.40">
    <property type="match status" value="1"/>
</dbReference>
<dbReference type="InterPro" id="IPR029016">
    <property type="entry name" value="GAF-like_dom_sf"/>
</dbReference>
<dbReference type="RefSeq" id="WP_030305851.1">
    <property type="nucleotide sequence ID" value="NZ_CP014485.1"/>
</dbReference>
<protein>
    <submittedName>
        <fullName evidence="1">Phytochrome sensor protein</fullName>
    </submittedName>
</protein>
<evidence type="ECO:0000313" key="2">
    <source>
        <dbReference type="Proteomes" id="UP000292693"/>
    </source>
</evidence>
<dbReference type="Pfam" id="PF13556">
    <property type="entry name" value="HTH_30"/>
    <property type="match status" value="1"/>
</dbReference>
<dbReference type="PANTHER" id="PTHR33744">
    <property type="entry name" value="CARBOHYDRATE DIACID REGULATOR"/>
    <property type="match status" value="1"/>
</dbReference>
<dbReference type="SMART" id="SM00065">
    <property type="entry name" value="GAF"/>
    <property type="match status" value="1"/>
</dbReference>
<proteinExistence type="predicted"/>
<dbReference type="InterPro" id="IPR025736">
    <property type="entry name" value="PucR_C-HTH_dom"/>
</dbReference>
<organism evidence="1 2">
    <name type="scientific">Streptomyces albidoflavus</name>
    <dbReference type="NCBI Taxonomy" id="1886"/>
    <lineage>
        <taxon>Bacteria</taxon>
        <taxon>Bacillati</taxon>
        <taxon>Actinomycetota</taxon>
        <taxon>Actinomycetes</taxon>
        <taxon>Kitasatosporales</taxon>
        <taxon>Streptomycetaceae</taxon>
        <taxon>Streptomyces</taxon>
        <taxon>Streptomyces albidoflavus group</taxon>
    </lineage>
</organism>
<dbReference type="InterPro" id="IPR042070">
    <property type="entry name" value="PucR_C-HTH_sf"/>
</dbReference>
<name>A0A126XX32_9ACTN</name>
<dbReference type="Gene3D" id="1.10.10.2840">
    <property type="entry name" value="PucR C-terminal helix-turn-helix domain"/>
    <property type="match status" value="1"/>
</dbReference>
<dbReference type="SUPFAM" id="SSF55781">
    <property type="entry name" value="GAF domain-like"/>
    <property type="match status" value="1"/>
</dbReference>
<gene>
    <name evidence="1" type="ORF">C0Q92_00530</name>
</gene>
<dbReference type="Proteomes" id="UP000292693">
    <property type="component" value="Unassembled WGS sequence"/>
</dbReference>
<sequence>MPDPAGTAPPHATASPWLKLLAEGAPLAALEECRHRLVAAQEPETHPAVEAEARRALHVHALLEARTRQAAETAVLNDLARRLAALHAPQDVLDEVAAQARRLLGTDLSYIMLAQDDAALRIEVVDGSIGSALRGVELARGVGLGGLVVRTGQPHWCADYLHDDHLTHAATVDAAAAGEQLRGILGVPLRVGEETIGVLLVAQRVPRTWTDHQTTLLTALAAHAALALHNAELFDRHQRTTAELRRRAEADRRAVALHQRLTHIVLGGAGLHAVTDALRDALGAGITVLDAHDTALPTGATEPAPEALATVLTADTGPPASCFTGPADRATRLRDTPDGHWALAPVVVADEYAGCVVARRHQPFDANTVRSLETGATVIGLVLASERAATEAERRVRGEYLTALLDGTTDDAVLLRRARSGGIDPAAVRTVLVLDGPQAGPAAARAARHHQGWSVEYGGLGVALLPTTPADARDRVAPEPVTAVAAPADGTIATIRAAHRRARSGLRLLHALGRTGAAADSDGLGIYEALFSNAGDGTLDRFVAATIGPLADHDRAHGTRLTETLDAYLTHTSRHTATAEALHIHPNTLYQRLARISTVLGEGWKEPGRAVEVQWALRLHRLSHRLATPGTEPDPGTAQGVRGED</sequence>
<accession>A0A0X3XCQ4</accession>